<keyword evidence="3" id="KW-1185">Reference proteome</keyword>
<reference evidence="2 3" key="1">
    <citation type="submission" date="2019-03" db="EMBL/GenBank/DDBJ databases">
        <title>Draft genome sequences of novel Actinobacteria.</title>
        <authorList>
            <person name="Sahin N."/>
            <person name="Ay H."/>
            <person name="Saygin H."/>
        </authorList>
    </citation>
    <scope>NUCLEOTIDE SEQUENCE [LARGE SCALE GENOMIC DNA]</scope>
    <source>
        <strain evidence="2 3">JCM 30547</strain>
    </source>
</reference>
<organism evidence="2 3">
    <name type="scientific">Kribbella albertanoniae</name>
    <dbReference type="NCBI Taxonomy" id="1266829"/>
    <lineage>
        <taxon>Bacteria</taxon>
        <taxon>Bacillati</taxon>
        <taxon>Actinomycetota</taxon>
        <taxon>Actinomycetes</taxon>
        <taxon>Propionibacteriales</taxon>
        <taxon>Kribbellaceae</taxon>
        <taxon>Kribbella</taxon>
    </lineage>
</organism>
<evidence type="ECO:0000259" key="1">
    <source>
        <dbReference type="Pfam" id="PF04174"/>
    </source>
</evidence>
<protein>
    <recommendedName>
        <fullName evidence="1">Circularly permuted ATPgrasp domain-containing protein</fullName>
    </recommendedName>
</protein>
<dbReference type="RefSeq" id="WP_238175943.1">
    <property type="nucleotide sequence ID" value="NZ_SMKA01000003.1"/>
</dbReference>
<sequence>MIAPEPTRAYLRDPSLQNSMRTVEQTEPFVSWPLQALQRPLFADARAMAELCTDLSRLHWLLDDIAERCFGGSRGYLEAQGVADDLIDVILAGAVGASRTHLRADVFSAGGQAKVIELNRGNGLGSIDSSLLHEALLGQPGFEAFAHDHELSYADTLQLVADQLIAAGTAPDGGPPSVALIEESGARDKPGGATERMCRNLRSRGLTIALGELRDLSERNGRIYLDGDTRVDVIFRYFDATNVVPGDTTMAALTRAQYSGALVLFPPLDTDVSARKATLGLLREPHVWSALTPDERALIERRVPWTRMIGRDRRLLIDECRSRRQELILKPADGFQGAGVVIGTNVSDQEWQAHLESPALQTYLVQQRVVPDEELFTESGRLVDWHVVWGVFVLDDQYGGATLRGRPAIENGVIGIPGAYSRGCAFLSGGS</sequence>
<gene>
    <name evidence="2" type="ORF">E1261_01680</name>
</gene>
<evidence type="ECO:0000313" key="2">
    <source>
        <dbReference type="EMBL" id="TDC35266.1"/>
    </source>
</evidence>
<feature type="domain" description="Circularly permuted ATPgrasp" evidence="1">
    <location>
        <begin position="204"/>
        <end position="355"/>
    </location>
</feature>
<dbReference type="EMBL" id="SMKA01000003">
    <property type="protein sequence ID" value="TDC35266.1"/>
    <property type="molecule type" value="Genomic_DNA"/>
</dbReference>
<proteinExistence type="predicted"/>
<dbReference type="SUPFAM" id="SSF56059">
    <property type="entry name" value="Glutathione synthetase ATP-binding domain-like"/>
    <property type="match status" value="1"/>
</dbReference>
<name>A0A4R4QHP9_9ACTN</name>
<comment type="caution">
    <text evidence="2">The sequence shown here is derived from an EMBL/GenBank/DDBJ whole genome shotgun (WGS) entry which is preliminary data.</text>
</comment>
<dbReference type="Proteomes" id="UP000295075">
    <property type="component" value="Unassembled WGS sequence"/>
</dbReference>
<evidence type="ECO:0000313" key="3">
    <source>
        <dbReference type="Proteomes" id="UP000295075"/>
    </source>
</evidence>
<accession>A0A4R4QHP9</accession>
<dbReference type="InterPro" id="IPR007302">
    <property type="entry name" value="CP_ATPgrasp"/>
</dbReference>
<dbReference type="Pfam" id="PF04174">
    <property type="entry name" value="CP_ATPgrasp_1"/>
    <property type="match status" value="1"/>
</dbReference>
<dbReference type="AlphaFoldDB" id="A0A4R4QHP9"/>